<keyword evidence="3" id="KW-1185">Reference proteome</keyword>
<dbReference type="Proteomes" id="UP000054408">
    <property type="component" value="Unassembled WGS sequence"/>
</dbReference>
<sequence>MATYPATDPSRDPRASGGERDSLLLDVTTDAFTSVGSSSSPSTRHRHDHDHDLAHAMPAGATAGRHSLVGSTSINGDHSSVDQRRQARGSAAAGRSAGRSGAGVMAVSGMFADDGSDNVRLVQHTFYRTLANTVAPPELPGGVIEAVVGDIAHHPFPPLPSSATGKIGMGLLKATGIGYAYYRAANTRVNPGEVTWLQDGSDQYVISRPGLYYFAGPTRTLHPPQRLDGQEAVELGNTKIVTVPPGRIGFCSFKNQVYVLSPGTQFVLSSPYISYLGSESLDRESIQQDSVSLIRIQAGQFAVVRDVDGHVVVVKDVCRLLLRSPEMLLGVFSTMEPRINVEGYERLRLLSGQVVFYLDAAGETQFLDSPGTYELRAPSTFVGNVHNINDDVLREGSVTIVRVQSGQLACMRTATGDVDELLGIHSVNEPRIEHGTFERVRLQAGKIIFYQSEDGETRFYDAPGTYTLRRPAFFDRDLYDVNTSILEFGSVVRLNLKQGEVSYKFTADGRTELLLQPGVHVIQRPEQFGGHIHRKWERHISLGAFDIVNIPPGFVAITYDGRTGGAKASEAAAASGAPHRSALRILHEGHHILDDELWTLSDIRSIQEKRLDLRCHVYSRNRVAFDVKAFVLYKVVDPKRAFVEVVDIEDELHREAEATLLAVFGAHDSNEISQGIADPTAHAGPGAGHRTSKAHTAPLASSAGSDDALPTYEQAESFADVVRSAFQLGIRDFAQERGVALTRMRVESIDFADANMKRAVEQQAEVSIQISAERLNVEQRNQTALLQAEGEAAAIQVQANADANAKRAATMAEVEKIRSVAAAQGEASENPLAVQLALIEAYAAGQARMFAALGNNVALLPTDLQISAGGLPGQIRSMLAADGAGGPGVASLFSVKNNSGGAE</sequence>
<protein>
    <recommendedName>
        <fullName evidence="4">Band 7 domain-containing protein</fullName>
    </recommendedName>
</protein>
<dbReference type="InterPro" id="IPR036013">
    <property type="entry name" value="Band_7/SPFH_dom_sf"/>
</dbReference>
<feature type="compositionally biased region" description="Low complexity" evidence="1">
    <location>
        <begin position="88"/>
        <end position="99"/>
    </location>
</feature>
<evidence type="ECO:0000256" key="1">
    <source>
        <dbReference type="SAM" id="MobiDB-lite"/>
    </source>
</evidence>
<organism evidence="2 3">
    <name type="scientific">Thecamonas trahens ATCC 50062</name>
    <dbReference type="NCBI Taxonomy" id="461836"/>
    <lineage>
        <taxon>Eukaryota</taxon>
        <taxon>Apusozoa</taxon>
        <taxon>Apusomonadida</taxon>
        <taxon>Apusomonadidae</taxon>
        <taxon>Thecamonas</taxon>
    </lineage>
</organism>
<dbReference type="EMBL" id="GL349494">
    <property type="protein sequence ID" value="KNC55048.1"/>
    <property type="molecule type" value="Genomic_DNA"/>
</dbReference>
<evidence type="ECO:0008006" key="4">
    <source>
        <dbReference type="Google" id="ProtNLM"/>
    </source>
</evidence>
<dbReference type="AlphaFoldDB" id="A0A0L0DU82"/>
<feature type="region of interest" description="Disordered" evidence="1">
    <location>
        <begin position="66"/>
        <end position="99"/>
    </location>
</feature>
<feature type="region of interest" description="Disordered" evidence="1">
    <location>
        <begin position="1"/>
        <end position="20"/>
    </location>
</feature>
<reference evidence="2 3" key="1">
    <citation type="submission" date="2010-05" db="EMBL/GenBank/DDBJ databases">
        <title>The Genome Sequence of Thecamonas trahens ATCC 50062.</title>
        <authorList>
            <consortium name="The Broad Institute Genome Sequencing Platform"/>
            <person name="Russ C."/>
            <person name="Cuomo C."/>
            <person name="Shea T."/>
            <person name="Young S.K."/>
            <person name="Zeng Q."/>
            <person name="Koehrsen M."/>
            <person name="Haas B."/>
            <person name="Borodovsky M."/>
            <person name="Guigo R."/>
            <person name="Alvarado L."/>
            <person name="Berlin A."/>
            <person name="Bochicchio J."/>
            <person name="Borenstein D."/>
            <person name="Chapman S."/>
            <person name="Chen Z."/>
            <person name="Freedman E."/>
            <person name="Gellesch M."/>
            <person name="Goldberg J."/>
            <person name="Griggs A."/>
            <person name="Gujja S."/>
            <person name="Heilman E."/>
            <person name="Heiman D."/>
            <person name="Hepburn T."/>
            <person name="Howarth C."/>
            <person name="Jen D."/>
            <person name="Larson L."/>
            <person name="Mehta T."/>
            <person name="Park D."/>
            <person name="Pearson M."/>
            <person name="Roberts A."/>
            <person name="Saif S."/>
            <person name="Shenoy N."/>
            <person name="Sisk P."/>
            <person name="Stolte C."/>
            <person name="Sykes S."/>
            <person name="Thomson T."/>
            <person name="Walk T."/>
            <person name="White J."/>
            <person name="Yandava C."/>
            <person name="Burger G."/>
            <person name="Gray M.W."/>
            <person name="Holland P.W.H."/>
            <person name="King N."/>
            <person name="Lang F.B.F."/>
            <person name="Roger A.J."/>
            <person name="Ruiz-Trillo I."/>
            <person name="Lander E."/>
            <person name="Nusbaum C."/>
        </authorList>
    </citation>
    <scope>NUCLEOTIDE SEQUENCE [LARGE SCALE GENOMIC DNA]</scope>
    <source>
        <strain evidence="2 3">ATCC 50062</strain>
    </source>
</reference>
<dbReference type="SUPFAM" id="SSF117892">
    <property type="entry name" value="Band 7/SPFH domain"/>
    <property type="match status" value="1"/>
</dbReference>
<accession>A0A0L0DU82</accession>
<dbReference type="GeneID" id="25568815"/>
<feature type="compositionally biased region" description="Polar residues" evidence="1">
    <location>
        <begin position="69"/>
        <end position="78"/>
    </location>
</feature>
<name>A0A0L0DU82_THETB</name>
<dbReference type="Gene3D" id="3.30.479.30">
    <property type="entry name" value="Band 7 domain"/>
    <property type="match status" value="1"/>
</dbReference>
<dbReference type="RefSeq" id="XP_013753352.1">
    <property type="nucleotide sequence ID" value="XM_013897898.1"/>
</dbReference>
<feature type="compositionally biased region" description="Basic and acidic residues" evidence="1">
    <location>
        <begin position="9"/>
        <end position="20"/>
    </location>
</feature>
<proteinExistence type="predicted"/>
<evidence type="ECO:0000313" key="3">
    <source>
        <dbReference type="Proteomes" id="UP000054408"/>
    </source>
</evidence>
<feature type="region of interest" description="Disordered" evidence="1">
    <location>
        <begin position="674"/>
        <end position="706"/>
    </location>
</feature>
<gene>
    <name evidence="2" type="ORF">AMSG_10644</name>
</gene>
<evidence type="ECO:0000313" key="2">
    <source>
        <dbReference type="EMBL" id="KNC55048.1"/>
    </source>
</evidence>